<dbReference type="FunFam" id="3.80.10.10:FF:000041">
    <property type="entry name" value="LRR receptor-like serine/threonine-protein kinase ERECTA"/>
    <property type="match status" value="2"/>
</dbReference>
<evidence type="ECO:0000313" key="5">
    <source>
        <dbReference type="Proteomes" id="UP000266841"/>
    </source>
</evidence>
<keyword evidence="1" id="KW-0433">Leucine-rich repeat</keyword>
<reference evidence="4 5" key="1">
    <citation type="journal article" date="2012" name="Genome Biol.">
        <title>Genome and low-iron response of an oceanic diatom adapted to chronic iron limitation.</title>
        <authorList>
            <person name="Lommer M."/>
            <person name="Specht M."/>
            <person name="Roy A.S."/>
            <person name="Kraemer L."/>
            <person name="Andreson R."/>
            <person name="Gutowska M.A."/>
            <person name="Wolf J."/>
            <person name="Bergner S.V."/>
            <person name="Schilhabel M.B."/>
            <person name="Klostermeier U.C."/>
            <person name="Beiko R.G."/>
            <person name="Rosenstiel P."/>
            <person name="Hippler M."/>
            <person name="Laroche J."/>
        </authorList>
    </citation>
    <scope>NUCLEOTIDE SEQUENCE [LARGE SCALE GENOMIC DNA]</scope>
    <source>
        <strain evidence="4 5">CCMP1005</strain>
    </source>
</reference>
<evidence type="ECO:0000313" key="4">
    <source>
        <dbReference type="EMBL" id="EJK53791.1"/>
    </source>
</evidence>
<protein>
    <recommendedName>
        <fullName evidence="6">L domain-like protein</fullName>
    </recommendedName>
</protein>
<dbReference type="Pfam" id="PF00560">
    <property type="entry name" value="LRR_1"/>
    <property type="match status" value="3"/>
</dbReference>
<organism evidence="4 5">
    <name type="scientific">Thalassiosira oceanica</name>
    <name type="common">Marine diatom</name>
    <dbReference type="NCBI Taxonomy" id="159749"/>
    <lineage>
        <taxon>Eukaryota</taxon>
        <taxon>Sar</taxon>
        <taxon>Stramenopiles</taxon>
        <taxon>Ochrophyta</taxon>
        <taxon>Bacillariophyta</taxon>
        <taxon>Coscinodiscophyceae</taxon>
        <taxon>Thalassiosirophycidae</taxon>
        <taxon>Thalassiosirales</taxon>
        <taxon>Thalassiosiraceae</taxon>
        <taxon>Thalassiosira</taxon>
    </lineage>
</organism>
<dbReference type="OMA" id="FDQIYMS"/>
<name>K0RY69_THAOC</name>
<comment type="caution">
    <text evidence="4">The sequence shown here is derived from an EMBL/GenBank/DDBJ whole genome shotgun (WGS) entry which is preliminary data.</text>
</comment>
<dbReference type="PANTHER" id="PTHR48064">
    <property type="entry name" value="OS01G0750400 PROTEIN"/>
    <property type="match status" value="1"/>
</dbReference>
<feature type="transmembrane region" description="Helical" evidence="3">
    <location>
        <begin position="53"/>
        <end position="75"/>
    </location>
</feature>
<dbReference type="Pfam" id="PF13855">
    <property type="entry name" value="LRR_8"/>
    <property type="match status" value="1"/>
</dbReference>
<dbReference type="EMBL" id="AGNL01036995">
    <property type="protein sequence ID" value="EJK53791.1"/>
    <property type="molecule type" value="Genomic_DNA"/>
</dbReference>
<sequence length="776" mass="84725">MRREYDDEEDGDTILADDLSMCDEEGNGSGNQNNITSSEARLVRRSSRQYKHFAYFLLASSLLISALVATVRHFGHSRLFADTGRSSGGGSWWDNIWDSGRRERENGERIRLAVDFLTRHGVVENVGRLSPYPVGEIYGGQSGEDAVTGEEEDGSNLIYTAEYTTVLWIAALDSLRIAIPGEYASYEDGYAFVQRYVLALFFVGTGGFDRWLYKLNFLNGHECNWWSSFNGGVLALGLGCDDDGDPDGEGRTVTDLIMPCESLQYCYADEKKVSPLNRLTGTLPSELRHLRHLKRIFIHKNKGLRGTIPTELGELSELRMIALMDNDLTGTIPQEFSSLERLERVLLDSNGLTGDTAEGALDWIEGKANLIHLSVGFNNIIGTLPESIGGLTSLELLSLSDNGLHGPLPTSIGALKSLKFLALDDNSLTGDLAVLGKLSNLTQLYLESNPFGESNATVVTETFLSGLERLRHVDLSNCSLSGRVPSHLIGTNYAELEVLDLSLNSLEGELVLPSKDEYAAAWNESGFGSTLSYLSLGSNHIGGTIPTEIGLFGNLTVLDLSRNSFVSAANSTKGSGIPSELGDLLSLEVLFLGENNFDEWYLPDFFQDMSKLTELSLRSSSLVWVVPHWIGELTGLQLLDLGDNDLTGTVPSEIGDLSNLVVLFLDGNRFKGDIDSAGFQGLPSIDVLRVQNNEFTGDAIEVCRRGMSRFVSDCGSAPGKSDGEVMCRCCTACCLDDEDKDAACGELGMDVTFNGMWEYGYSRVSWEFDDGPVAPP</sequence>
<dbReference type="PANTHER" id="PTHR48064:SF6">
    <property type="entry name" value="RECEPTOR-LIKE PROTEIN KINASE 2"/>
    <property type="match status" value="1"/>
</dbReference>
<dbReference type="InterPro" id="IPR032675">
    <property type="entry name" value="LRR_dom_sf"/>
</dbReference>
<keyword evidence="3" id="KW-1133">Transmembrane helix</keyword>
<dbReference type="Proteomes" id="UP000266841">
    <property type="component" value="Unassembled WGS sequence"/>
</dbReference>
<dbReference type="InterPro" id="IPR001611">
    <property type="entry name" value="Leu-rich_rpt"/>
</dbReference>
<keyword evidence="2" id="KW-0677">Repeat</keyword>
<keyword evidence="3" id="KW-0472">Membrane</keyword>
<evidence type="ECO:0008006" key="6">
    <source>
        <dbReference type="Google" id="ProtNLM"/>
    </source>
</evidence>
<dbReference type="InterPro" id="IPR053038">
    <property type="entry name" value="RLP_Defense"/>
</dbReference>
<keyword evidence="3" id="KW-0812">Transmembrane</keyword>
<dbReference type="AlphaFoldDB" id="K0RY69"/>
<dbReference type="Gene3D" id="3.80.10.10">
    <property type="entry name" value="Ribonuclease Inhibitor"/>
    <property type="match status" value="3"/>
</dbReference>
<dbReference type="InterPro" id="IPR003591">
    <property type="entry name" value="Leu-rich_rpt_typical-subtyp"/>
</dbReference>
<dbReference type="OrthoDB" id="48847at2759"/>
<dbReference type="SUPFAM" id="SSF52058">
    <property type="entry name" value="L domain-like"/>
    <property type="match status" value="1"/>
</dbReference>
<evidence type="ECO:0000256" key="2">
    <source>
        <dbReference type="ARBA" id="ARBA00022737"/>
    </source>
</evidence>
<evidence type="ECO:0000256" key="1">
    <source>
        <dbReference type="ARBA" id="ARBA00022614"/>
    </source>
</evidence>
<gene>
    <name evidence="4" type="ORF">THAOC_26693</name>
</gene>
<keyword evidence="5" id="KW-1185">Reference proteome</keyword>
<accession>K0RY69</accession>
<evidence type="ECO:0000256" key="3">
    <source>
        <dbReference type="SAM" id="Phobius"/>
    </source>
</evidence>
<proteinExistence type="predicted"/>
<dbReference type="SMART" id="SM00369">
    <property type="entry name" value="LRR_TYP"/>
    <property type="match status" value="6"/>
</dbReference>
<dbReference type="eggNOG" id="ENOG502TKYI">
    <property type="taxonomic scope" value="Eukaryota"/>
</dbReference>